<dbReference type="Gene3D" id="1.25.40.10">
    <property type="entry name" value="Tetratricopeptide repeat domain"/>
    <property type="match status" value="3"/>
</dbReference>
<name>A0AAV5KQE0_9ROSI</name>
<dbReference type="EMBL" id="BPVZ01000073">
    <property type="protein sequence ID" value="GKV26824.1"/>
    <property type="molecule type" value="Genomic_DNA"/>
</dbReference>
<evidence type="ECO:0000256" key="1">
    <source>
        <dbReference type="ARBA" id="ARBA00022737"/>
    </source>
</evidence>
<keyword evidence="1" id="KW-0677">Repeat</keyword>
<accession>A0AAV5KQE0</accession>
<reference evidence="3 4" key="1">
    <citation type="journal article" date="2021" name="Commun. Biol.">
        <title>The genome of Shorea leprosula (Dipterocarpaceae) highlights the ecological relevance of drought in aseasonal tropical rainforests.</title>
        <authorList>
            <person name="Ng K.K.S."/>
            <person name="Kobayashi M.J."/>
            <person name="Fawcett J.A."/>
            <person name="Hatakeyama M."/>
            <person name="Paape T."/>
            <person name="Ng C.H."/>
            <person name="Ang C.C."/>
            <person name="Tnah L.H."/>
            <person name="Lee C.T."/>
            <person name="Nishiyama T."/>
            <person name="Sese J."/>
            <person name="O'Brien M.J."/>
            <person name="Copetti D."/>
            <person name="Mohd Noor M.I."/>
            <person name="Ong R.C."/>
            <person name="Putra M."/>
            <person name="Sireger I.Z."/>
            <person name="Indrioko S."/>
            <person name="Kosugi Y."/>
            <person name="Izuno A."/>
            <person name="Isagi Y."/>
            <person name="Lee S.L."/>
            <person name="Shimizu K.K."/>
        </authorList>
    </citation>
    <scope>NUCLEOTIDE SEQUENCE [LARGE SCALE GENOMIC DNA]</scope>
    <source>
        <strain evidence="3">214</strain>
    </source>
</reference>
<dbReference type="InterPro" id="IPR011990">
    <property type="entry name" value="TPR-like_helical_dom_sf"/>
</dbReference>
<dbReference type="InterPro" id="IPR002885">
    <property type="entry name" value="PPR_rpt"/>
</dbReference>
<dbReference type="Proteomes" id="UP001054252">
    <property type="component" value="Unassembled WGS sequence"/>
</dbReference>
<keyword evidence="4" id="KW-1185">Reference proteome</keyword>
<dbReference type="GO" id="GO:0009451">
    <property type="term" value="P:RNA modification"/>
    <property type="evidence" value="ECO:0007669"/>
    <property type="project" value="InterPro"/>
</dbReference>
<organism evidence="3 4">
    <name type="scientific">Rubroshorea leprosula</name>
    <dbReference type="NCBI Taxonomy" id="152421"/>
    <lineage>
        <taxon>Eukaryota</taxon>
        <taxon>Viridiplantae</taxon>
        <taxon>Streptophyta</taxon>
        <taxon>Embryophyta</taxon>
        <taxon>Tracheophyta</taxon>
        <taxon>Spermatophyta</taxon>
        <taxon>Magnoliopsida</taxon>
        <taxon>eudicotyledons</taxon>
        <taxon>Gunneridae</taxon>
        <taxon>Pentapetalae</taxon>
        <taxon>rosids</taxon>
        <taxon>malvids</taxon>
        <taxon>Malvales</taxon>
        <taxon>Dipterocarpaceae</taxon>
        <taxon>Rubroshorea</taxon>
    </lineage>
</organism>
<dbReference type="FunFam" id="1.25.40.10:FF:000158">
    <property type="entry name" value="pentatricopeptide repeat-containing protein At2g33680"/>
    <property type="match status" value="1"/>
</dbReference>
<evidence type="ECO:0008006" key="5">
    <source>
        <dbReference type="Google" id="ProtNLM"/>
    </source>
</evidence>
<dbReference type="PROSITE" id="PS51375">
    <property type="entry name" value="PPR"/>
    <property type="match status" value="3"/>
</dbReference>
<dbReference type="PANTHER" id="PTHR47926">
    <property type="entry name" value="PENTATRICOPEPTIDE REPEAT-CONTAINING PROTEIN"/>
    <property type="match status" value="1"/>
</dbReference>
<feature type="repeat" description="PPR" evidence="2">
    <location>
        <begin position="52"/>
        <end position="86"/>
    </location>
</feature>
<feature type="repeat" description="PPR" evidence="2">
    <location>
        <begin position="241"/>
        <end position="276"/>
    </location>
</feature>
<gene>
    <name evidence="3" type="ORF">SLEP1_g36052</name>
</gene>
<protein>
    <recommendedName>
        <fullName evidence="5">Pentatricopeptide repeat-containing protein</fullName>
    </recommendedName>
</protein>
<dbReference type="InterPro" id="IPR046960">
    <property type="entry name" value="PPR_At4g14850-like_plant"/>
</dbReference>
<dbReference type="GO" id="GO:0003723">
    <property type="term" value="F:RNA binding"/>
    <property type="evidence" value="ECO:0007669"/>
    <property type="project" value="InterPro"/>
</dbReference>
<evidence type="ECO:0000256" key="2">
    <source>
        <dbReference type="PROSITE-ProRule" id="PRU00708"/>
    </source>
</evidence>
<proteinExistence type="predicted"/>
<dbReference type="PANTHER" id="PTHR47926:SF416">
    <property type="entry name" value="(WILD MALAYSIAN BANANA) HYPOTHETICAL PROTEIN"/>
    <property type="match status" value="1"/>
</dbReference>
<feature type="repeat" description="PPR" evidence="2">
    <location>
        <begin position="127"/>
        <end position="161"/>
    </location>
</feature>
<comment type="caution">
    <text evidence="3">The sequence shown here is derived from an EMBL/GenBank/DDBJ whole genome shotgun (WGS) entry which is preliminary data.</text>
</comment>
<evidence type="ECO:0000313" key="3">
    <source>
        <dbReference type="EMBL" id="GKV26824.1"/>
    </source>
</evidence>
<evidence type="ECO:0000313" key="4">
    <source>
        <dbReference type="Proteomes" id="UP001054252"/>
    </source>
</evidence>
<sequence length="404" mass="44911">MIQIKQVQCHLTVTASVLDPYAAGRIVSFCAVSPSADVSYADKLFLRLQYRNTFIWNNMIKAFVETNQNTRALSLCKKMVQSGFMPNNYTFSFVLRACTQNGLIHFYASCSLMDSARKVFDMGVNRDVITWTALVNGYVKCGEVGVAKQLFDQMPEKNAVSGFRPNHNAAIVGALTACAFLGALDQGRWIHAYVDRNGMELDKLLGTALIDMYAKCLANHGQSARALELFARMQNEGVVPNEVTFICILSACSRMGLVDEGLRIFSNMSKVYGIEPGVQHYGCLVDLLGRAGMLDDAKKLVREMPLEPDSFVLGALLACRMHGDVGLVNQWKGVVKVREEMAEKKVRKVPGCSLIEVDGQVCEFVAGDRFQVHMEEAMLVLLGTDNHLRFAWDDDDNDQFLTIE</sequence>
<dbReference type="Pfam" id="PF13041">
    <property type="entry name" value="PPR_2"/>
    <property type="match status" value="1"/>
</dbReference>
<dbReference type="GO" id="GO:0099402">
    <property type="term" value="P:plant organ development"/>
    <property type="evidence" value="ECO:0007669"/>
    <property type="project" value="UniProtKB-ARBA"/>
</dbReference>
<dbReference type="NCBIfam" id="TIGR00756">
    <property type="entry name" value="PPR"/>
    <property type="match status" value="4"/>
</dbReference>
<dbReference type="Pfam" id="PF12854">
    <property type="entry name" value="PPR_1"/>
    <property type="match status" value="2"/>
</dbReference>
<dbReference type="AlphaFoldDB" id="A0AAV5KQE0"/>
<dbReference type="Pfam" id="PF13812">
    <property type="entry name" value="PPR_3"/>
    <property type="match status" value="1"/>
</dbReference>